<keyword evidence="1" id="KW-0732">Signal</keyword>
<feature type="chain" id="PRO_5039266354" description="Copper amine oxidase-like N-terminal domain-containing protein" evidence="1">
    <location>
        <begin position="21"/>
        <end position="165"/>
    </location>
</feature>
<dbReference type="Pfam" id="PF07833">
    <property type="entry name" value="Cu_amine_oxidN1"/>
    <property type="match status" value="1"/>
</dbReference>
<protein>
    <recommendedName>
        <fullName evidence="2">Copper amine oxidase-like N-terminal domain-containing protein</fullName>
    </recommendedName>
</protein>
<sequence length="165" mass="17553">MFRKIVLSSVLLFCLPFVFAAPAFAGPAKAVIAAGKNTGTVDGQAYRLQMAPVLENGHLYAAVRDLAAALGAGVSWEDKTQSATMILERGSRRYTAVLRAGADRIELTDAPGRGIAAQYISVRKIMLDAPAVLQNGRLMAPVRPLAEALGFQVRWDATAQAAVIE</sequence>
<dbReference type="AlphaFoldDB" id="A0A1B7LBR1"/>
<dbReference type="SUPFAM" id="SSF55383">
    <property type="entry name" value="Copper amine oxidase, domain N"/>
    <property type="match status" value="2"/>
</dbReference>
<evidence type="ECO:0000256" key="1">
    <source>
        <dbReference type="SAM" id="SignalP"/>
    </source>
</evidence>
<evidence type="ECO:0000259" key="2">
    <source>
        <dbReference type="Pfam" id="PF07833"/>
    </source>
</evidence>
<comment type="caution">
    <text evidence="3">The sequence shown here is derived from an EMBL/GenBank/DDBJ whole genome shotgun (WGS) entry which is preliminary data.</text>
</comment>
<reference evidence="3 4" key="1">
    <citation type="submission" date="2016-04" db="EMBL/GenBank/DDBJ databases">
        <authorList>
            <person name="Evans L.H."/>
            <person name="Alamgir A."/>
            <person name="Owens N."/>
            <person name="Weber N.D."/>
            <person name="Virtaneva K."/>
            <person name="Barbian K."/>
            <person name="Babar A."/>
            <person name="Rosenke K."/>
        </authorList>
    </citation>
    <scope>NUCLEOTIDE SEQUENCE [LARGE SCALE GENOMIC DNA]</scope>
    <source>
        <strain evidence="3 4">LMa1</strain>
    </source>
</reference>
<dbReference type="InterPro" id="IPR036582">
    <property type="entry name" value="Mao_N_sf"/>
</dbReference>
<proteinExistence type="predicted"/>
<accession>A0A1B7LBR1</accession>
<dbReference type="InterPro" id="IPR012854">
    <property type="entry name" value="Cu_amine_oxidase-like_N"/>
</dbReference>
<dbReference type="STRING" id="1838280.A6M21_14400"/>
<dbReference type="OrthoDB" id="9816096at2"/>
<dbReference type="RefSeq" id="WP_066670523.1">
    <property type="nucleotide sequence ID" value="NZ_LYVF01000188.1"/>
</dbReference>
<feature type="signal peptide" evidence="1">
    <location>
        <begin position="1"/>
        <end position="20"/>
    </location>
</feature>
<keyword evidence="4" id="KW-1185">Reference proteome</keyword>
<organism evidence="3 4">
    <name type="scientific">Desulfotomaculum copahuensis</name>
    <dbReference type="NCBI Taxonomy" id="1838280"/>
    <lineage>
        <taxon>Bacteria</taxon>
        <taxon>Bacillati</taxon>
        <taxon>Bacillota</taxon>
        <taxon>Clostridia</taxon>
        <taxon>Eubacteriales</taxon>
        <taxon>Desulfotomaculaceae</taxon>
        <taxon>Desulfotomaculum</taxon>
    </lineage>
</organism>
<evidence type="ECO:0000313" key="3">
    <source>
        <dbReference type="EMBL" id="OAT79899.1"/>
    </source>
</evidence>
<name>A0A1B7LBR1_9FIRM</name>
<gene>
    <name evidence="3" type="ORF">A6M21_14400</name>
</gene>
<evidence type="ECO:0000313" key="4">
    <source>
        <dbReference type="Proteomes" id="UP000078532"/>
    </source>
</evidence>
<feature type="domain" description="Copper amine oxidase-like N-terminal" evidence="2">
    <location>
        <begin position="40"/>
        <end position="161"/>
    </location>
</feature>
<dbReference type="Gene3D" id="3.30.457.10">
    <property type="entry name" value="Copper amine oxidase-like, N-terminal domain"/>
    <property type="match status" value="1"/>
</dbReference>
<dbReference type="Proteomes" id="UP000078532">
    <property type="component" value="Unassembled WGS sequence"/>
</dbReference>
<dbReference type="EMBL" id="LYVF01000188">
    <property type="protein sequence ID" value="OAT79899.1"/>
    <property type="molecule type" value="Genomic_DNA"/>
</dbReference>